<gene>
    <name evidence="1" type="ORF">TSUD_239300</name>
</gene>
<keyword evidence="2" id="KW-1185">Reference proteome</keyword>
<organism evidence="1 2">
    <name type="scientific">Trifolium subterraneum</name>
    <name type="common">Subterranean clover</name>
    <dbReference type="NCBI Taxonomy" id="3900"/>
    <lineage>
        <taxon>Eukaryota</taxon>
        <taxon>Viridiplantae</taxon>
        <taxon>Streptophyta</taxon>
        <taxon>Embryophyta</taxon>
        <taxon>Tracheophyta</taxon>
        <taxon>Spermatophyta</taxon>
        <taxon>Magnoliopsida</taxon>
        <taxon>eudicotyledons</taxon>
        <taxon>Gunneridae</taxon>
        <taxon>Pentapetalae</taxon>
        <taxon>rosids</taxon>
        <taxon>fabids</taxon>
        <taxon>Fabales</taxon>
        <taxon>Fabaceae</taxon>
        <taxon>Papilionoideae</taxon>
        <taxon>50 kb inversion clade</taxon>
        <taxon>NPAAA clade</taxon>
        <taxon>Hologalegina</taxon>
        <taxon>IRL clade</taxon>
        <taxon>Trifolieae</taxon>
        <taxon>Trifolium</taxon>
    </lineage>
</organism>
<proteinExistence type="predicted"/>
<sequence length="128" mass="14254">MPPPLPPQPQSNNKPPLLVSADDECYPFIRSLANYAASKVSSLSESDISLLSDDALTRLIESQLERLSEDELNRLYDATGSPFLPITDAIFDSIFPPVITQPKKKEKEYSEENLSDIASYIVTSYIKC</sequence>
<reference evidence="2" key="1">
    <citation type="journal article" date="2017" name="Front. Plant Sci.">
        <title>Climate Clever Clovers: New Paradigm to Reduce the Environmental Footprint of Ruminants by Breeding Low Methanogenic Forages Utilizing Haplotype Variation.</title>
        <authorList>
            <person name="Kaur P."/>
            <person name="Appels R."/>
            <person name="Bayer P.E."/>
            <person name="Keeble-Gagnere G."/>
            <person name="Wang J."/>
            <person name="Hirakawa H."/>
            <person name="Shirasawa K."/>
            <person name="Vercoe P."/>
            <person name="Stefanova K."/>
            <person name="Durmic Z."/>
            <person name="Nichols P."/>
            <person name="Revell C."/>
            <person name="Isobe S.N."/>
            <person name="Edwards D."/>
            <person name="Erskine W."/>
        </authorList>
    </citation>
    <scope>NUCLEOTIDE SEQUENCE [LARGE SCALE GENOMIC DNA]</scope>
    <source>
        <strain evidence="2">cv. Daliak</strain>
    </source>
</reference>
<dbReference type="AlphaFoldDB" id="A0A2Z6PFE8"/>
<dbReference type="EMBL" id="DF973939">
    <property type="protein sequence ID" value="GAU42767.1"/>
    <property type="molecule type" value="Genomic_DNA"/>
</dbReference>
<name>A0A2Z6PFE8_TRISU</name>
<evidence type="ECO:0000313" key="1">
    <source>
        <dbReference type="EMBL" id="GAU42767.1"/>
    </source>
</evidence>
<accession>A0A2Z6PFE8</accession>
<evidence type="ECO:0000313" key="2">
    <source>
        <dbReference type="Proteomes" id="UP000242715"/>
    </source>
</evidence>
<dbReference type="Proteomes" id="UP000242715">
    <property type="component" value="Unassembled WGS sequence"/>
</dbReference>
<protein>
    <submittedName>
        <fullName evidence="1">Uncharacterized protein</fullName>
    </submittedName>
</protein>